<dbReference type="EMBL" id="GG698916">
    <property type="protein sequence ID" value="EEU38518.1"/>
    <property type="molecule type" value="Genomic_DNA"/>
</dbReference>
<dbReference type="AlphaFoldDB" id="C7ZC23"/>
<dbReference type="InParanoid" id="C7ZC23"/>
<evidence type="ECO:0000313" key="2">
    <source>
        <dbReference type="Proteomes" id="UP000005206"/>
    </source>
</evidence>
<dbReference type="RefSeq" id="XP_003044231.1">
    <property type="nucleotide sequence ID" value="XM_003044185.1"/>
</dbReference>
<organism evidence="1 2">
    <name type="scientific">Fusarium vanettenii (strain ATCC MYA-4622 / CBS 123669 / FGSC 9596 / NRRL 45880 / 77-13-4)</name>
    <name type="common">Fusarium solani subsp. pisi</name>
    <dbReference type="NCBI Taxonomy" id="660122"/>
    <lineage>
        <taxon>Eukaryota</taxon>
        <taxon>Fungi</taxon>
        <taxon>Dikarya</taxon>
        <taxon>Ascomycota</taxon>
        <taxon>Pezizomycotina</taxon>
        <taxon>Sordariomycetes</taxon>
        <taxon>Hypocreomycetidae</taxon>
        <taxon>Hypocreales</taxon>
        <taxon>Nectriaceae</taxon>
        <taxon>Fusarium</taxon>
        <taxon>Fusarium solani species complex</taxon>
        <taxon>Fusarium vanettenii</taxon>
    </lineage>
</organism>
<dbReference type="GeneID" id="9670516"/>
<evidence type="ECO:0000313" key="1">
    <source>
        <dbReference type="EMBL" id="EEU38518.1"/>
    </source>
</evidence>
<dbReference type="KEGG" id="nhe:NECHADRAFT_88640"/>
<keyword evidence="2" id="KW-1185">Reference proteome</keyword>
<gene>
    <name evidence="1" type="ORF">NECHADRAFT_88640</name>
</gene>
<dbReference type="OrthoDB" id="5094075at2759"/>
<sequence>MDKPKWYRDMQSAVGHLFDEHARQAEVETEVETQAQAGLLESEGGETDAEVNDYGSFGKRSIRSLGTQRKKAKTIRLVGIVWTVPYCLRMWKLSDKTPSGNNGLRQRAQYKPLQAAALSDYGADLSESTCGTKITAIVLLFLLSSI</sequence>
<name>C7ZC23_FUSV7</name>
<protein>
    <submittedName>
        <fullName evidence="1">Uncharacterized protein</fullName>
    </submittedName>
</protein>
<dbReference type="VEuPathDB" id="FungiDB:NECHADRAFT_88640"/>
<accession>C7ZC23</accession>
<dbReference type="Proteomes" id="UP000005206">
    <property type="component" value="Chromosome 14"/>
</dbReference>
<reference evidence="1 2" key="1">
    <citation type="journal article" date="2009" name="PLoS Genet.">
        <title>The genome of Nectria haematococca: contribution of supernumerary chromosomes to gene expansion.</title>
        <authorList>
            <person name="Coleman J.J."/>
            <person name="Rounsley S.D."/>
            <person name="Rodriguez-Carres M."/>
            <person name="Kuo A."/>
            <person name="Wasmann C.C."/>
            <person name="Grimwood J."/>
            <person name="Schmutz J."/>
            <person name="Taga M."/>
            <person name="White G.J."/>
            <person name="Zhou S."/>
            <person name="Schwartz D.C."/>
            <person name="Freitag M."/>
            <person name="Ma L.J."/>
            <person name="Danchin E.G."/>
            <person name="Henrissat B."/>
            <person name="Coutinho P.M."/>
            <person name="Nelson D.R."/>
            <person name="Straney D."/>
            <person name="Napoli C.A."/>
            <person name="Barker B.M."/>
            <person name="Gribskov M."/>
            <person name="Rep M."/>
            <person name="Kroken S."/>
            <person name="Molnar I."/>
            <person name="Rensing C."/>
            <person name="Kennell J.C."/>
            <person name="Zamora J."/>
            <person name="Farman M.L."/>
            <person name="Selker E.U."/>
            <person name="Salamov A."/>
            <person name="Shapiro H."/>
            <person name="Pangilinan J."/>
            <person name="Lindquist E."/>
            <person name="Lamers C."/>
            <person name="Grigoriev I.V."/>
            <person name="Geiser D.M."/>
            <person name="Covert S.F."/>
            <person name="Temporini E."/>
            <person name="Vanetten H.D."/>
        </authorList>
    </citation>
    <scope>NUCLEOTIDE SEQUENCE [LARGE SCALE GENOMIC DNA]</scope>
    <source>
        <strain evidence="2">ATCC MYA-4622 / CBS 123669 / FGSC 9596 / NRRL 45880 / 77-13-4</strain>
    </source>
</reference>
<dbReference type="HOGENOM" id="CLU_1777967_0_0_1"/>
<proteinExistence type="predicted"/>